<feature type="binding site" evidence="8">
    <location>
        <position position="213"/>
    </location>
    <ligand>
        <name>substrate</name>
    </ligand>
</feature>
<keyword evidence="1 8" id="KW-0963">Cytoplasm</keyword>
<evidence type="ECO:0000313" key="10">
    <source>
        <dbReference type="EMBL" id="OGG41615.1"/>
    </source>
</evidence>
<dbReference type="PROSITE" id="PS01016">
    <property type="entry name" value="GLYCOPROTEASE"/>
    <property type="match status" value="1"/>
</dbReference>
<evidence type="ECO:0000256" key="6">
    <source>
        <dbReference type="ARBA" id="ARBA00023315"/>
    </source>
</evidence>
<proteinExistence type="inferred from homology"/>
<accession>A0A1F6BXD1</accession>
<dbReference type="SUPFAM" id="SSF53067">
    <property type="entry name" value="Actin-like ATPase domain"/>
    <property type="match status" value="3"/>
</dbReference>
<evidence type="ECO:0000256" key="3">
    <source>
        <dbReference type="ARBA" id="ARBA00022694"/>
    </source>
</evidence>
<name>A0A1F6BXD1_9BACT</name>
<dbReference type="InterPro" id="IPR017861">
    <property type="entry name" value="KAE1/TsaD"/>
</dbReference>
<dbReference type="PRINTS" id="PR00789">
    <property type="entry name" value="OSIALOPTASE"/>
</dbReference>
<dbReference type="PANTHER" id="PTHR11735">
    <property type="entry name" value="TRNA N6-ADENOSINE THREONYLCARBAMOYLTRANSFERASE"/>
    <property type="match status" value="1"/>
</dbReference>
<keyword evidence="5 8" id="KW-0408">Iron</keyword>
<dbReference type="STRING" id="1798475.A2837_00485"/>
<dbReference type="Proteomes" id="UP000176322">
    <property type="component" value="Unassembled WGS sequence"/>
</dbReference>
<feature type="binding site" evidence="8">
    <location>
        <position position="154"/>
    </location>
    <ligand>
        <name>Fe cation</name>
        <dbReference type="ChEBI" id="CHEBI:24875"/>
    </ligand>
</feature>
<feature type="binding site" evidence="8">
    <location>
        <begin position="180"/>
        <end position="184"/>
    </location>
    <ligand>
        <name>substrate</name>
    </ligand>
</feature>
<dbReference type="InterPro" id="IPR022450">
    <property type="entry name" value="TsaD"/>
</dbReference>
<reference evidence="10 11" key="1">
    <citation type="journal article" date="2016" name="Nat. Commun.">
        <title>Thousands of microbial genomes shed light on interconnected biogeochemical processes in an aquifer system.</title>
        <authorList>
            <person name="Anantharaman K."/>
            <person name="Brown C.T."/>
            <person name="Hug L.A."/>
            <person name="Sharon I."/>
            <person name="Castelle C.J."/>
            <person name="Probst A.J."/>
            <person name="Thomas B.C."/>
            <person name="Singh A."/>
            <person name="Wilkins M.J."/>
            <person name="Karaoz U."/>
            <person name="Brodie E.L."/>
            <person name="Williams K.H."/>
            <person name="Hubbard S.S."/>
            <person name="Banfield J.F."/>
        </authorList>
    </citation>
    <scope>NUCLEOTIDE SEQUENCE [LARGE SCALE GENOMIC DNA]</scope>
</reference>
<protein>
    <recommendedName>
        <fullName evidence="8">tRNA N6-adenosine threonylcarbamoyltransferase</fullName>
        <ecNumber evidence="8">2.3.1.234</ecNumber>
    </recommendedName>
    <alternativeName>
        <fullName evidence="8">N6-L-threonylcarbamoyladenine synthase</fullName>
        <shortName evidence="8">t(6)A synthase</shortName>
    </alternativeName>
    <alternativeName>
        <fullName evidence="8">t(6)A37 threonylcarbamoyladenosine biosynthesis protein TsaD</fullName>
    </alternativeName>
    <alternativeName>
        <fullName evidence="8">tRNA threonylcarbamoyladenosine biosynthesis protein TsaD</fullName>
    </alternativeName>
</protein>
<evidence type="ECO:0000313" key="11">
    <source>
        <dbReference type="Proteomes" id="UP000176322"/>
    </source>
</evidence>
<keyword evidence="6 8" id="KW-0012">Acyltransferase</keyword>
<evidence type="ECO:0000256" key="8">
    <source>
        <dbReference type="HAMAP-Rule" id="MF_01445"/>
    </source>
</evidence>
<dbReference type="InterPro" id="IPR017860">
    <property type="entry name" value="Peptidase_M22_CS"/>
</dbReference>
<comment type="cofactor">
    <cofactor evidence="8">
        <name>Fe(2+)</name>
        <dbReference type="ChEBI" id="CHEBI:29033"/>
    </cofactor>
    <text evidence="8">Binds 1 Fe(2+) ion per subunit.</text>
</comment>
<comment type="catalytic activity">
    <reaction evidence="7 8">
        <text>L-threonylcarbamoyladenylate + adenosine(37) in tRNA = N(6)-L-threonylcarbamoyladenosine(37) in tRNA + AMP + H(+)</text>
        <dbReference type="Rhea" id="RHEA:37059"/>
        <dbReference type="Rhea" id="RHEA-COMP:10162"/>
        <dbReference type="Rhea" id="RHEA-COMP:10163"/>
        <dbReference type="ChEBI" id="CHEBI:15378"/>
        <dbReference type="ChEBI" id="CHEBI:73682"/>
        <dbReference type="ChEBI" id="CHEBI:74411"/>
        <dbReference type="ChEBI" id="CHEBI:74418"/>
        <dbReference type="ChEBI" id="CHEBI:456215"/>
        <dbReference type="EC" id="2.3.1.234"/>
    </reaction>
</comment>
<feature type="binding site" evidence="8">
    <location>
        <position position="352"/>
    </location>
    <ligand>
        <name>Fe cation</name>
        <dbReference type="ChEBI" id="CHEBI:24875"/>
    </ligand>
</feature>
<dbReference type="Gene3D" id="3.30.420.40">
    <property type="match status" value="2"/>
</dbReference>
<dbReference type="GO" id="GO:0061711">
    <property type="term" value="F:tRNA N(6)-L-threonylcarbamoyladenine synthase activity"/>
    <property type="evidence" value="ECO:0007669"/>
    <property type="project" value="UniProtKB-EC"/>
</dbReference>
<comment type="subcellular location">
    <subcellularLocation>
        <location evidence="8">Cytoplasm</location>
    </subcellularLocation>
</comment>
<keyword evidence="4 8" id="KW-0479">Metal-binding</keyword>
<keyword evidence="3 8" id="KW-0819">tRNA processing</keyword>
<organism evidence="10 11">
    <name type="scientific">Candidatus Kaiserbacteria bacterium RIFCSPHIGHO2_01_FULL_46_22</name>
    <dbReference type="NCBI Taxonomy" id="1798475"/>
    <lineage>
        <taxon>Bacteria</taxon>
        <taxon>Candidatus Kaiseribacteriota</taxon>
    </lineage>
</organism>
<dbReference type="GO" id="GO:0005506">
    <property type="term" value="F:iron ion binding"/>
    <property type="evidence" value="ECO:0007669"/>
    <property type="project" value="UniProtKB-UniRule"/>
</dbReference>
<feature type="binding site" evidence="8">
    <location>
        <position position="226"/>
    </location>
    <ligand>
        <name>substrate</name>
    </ligand>
</feature>
<evidence type="ECO:0000256" key="5">
    <source>
        <dbReference type="ARBA" id="ARBA00023004"/>
    </source>
</evidence>
<dbReference type="HAMAP" id="MF_01445">
    <property type="entry name" value="TsaD"/>
    <property type="match status" value="1"/>
</dbReference>
<feature type="binding site" evidence="8">
    <location>
        <position position="158"/>
    </location>
    <ligand>
        <name>Fe cation</name>
        <dbReference type="ChEBI" id="CHEBI:24875"/>
    </ligand>
</feature>
<dbReference type="FunFam" id="3.30.420.40:FF:000040">
    <property type="entry name" value="tRNA N6-adenosine threonylcarbamoyltransferase"/>
    <property type="match status" value="1"/>
</dbReference>
<dbReference type="InterPro" id="IPR000905">
    <property type="entry name" value="Gcp-like_dom"/>
</dbReference>
<evidence type="ECO:0000259" key="9">
    <source>
        <dbReference type="Pfam" id="PF00814"/>
    </source>
</evidence>
<evidence type="ECO:0000256" key="4">
    <source>
        <dbReference type="ARBA" id="ARBA00022723"/>
    </source>
</evidence>
<evidence type="ECO:0000256" key="2">
    <source>
        <dbReference type="ARBA" id="ARBA00022679"/>
    </source>
</evidence>
<feature type="binding site" evidence="8">
    <location>
        <position position="322"/>
    </location>
    <ligand>
        <name>substrate</name>
    </ligand>
</feature>
<evidence type="ECO:0000256" key="7">
    <source>
        <dbReference type="ARBA" id="ARBA00048117"/>
    </source>
</evidence>
<sequence>MKILSIETSCDETAVSLIEATGDFPSAEYKVLGNALFSQIDIHREYGGVFPAVAKREHAKTLVPMLQKALKEAEELKSNQVKTFTVPDTLEVMLDREPELFEQLSVFVKENDKPDIDQIAVTAGPGLEPTLWVGVNFAKALALIWNVPVVPVNHMEGHVLSSVFDGTNLAELQFPALALLISGGHTELIKMNEWSRYEKIGATRDDAVGEAFDKVARLLGLQYPGGPEISRRASEARASNLPMFAKLPRPMLDSNDLDFSFSGLKTAVRYAVQDKELSEDEVKAISRDFEDAVTEVLLKKTERAVSEYNIQSLILGGGVSANKHLRDSFTDFFKREYPELSLYLPDPKLSTDNSIMIALAGHARSQDAVTPADEAFSLIRASGNRSLSDEGVS</sequence>
<keyword evidence="2 8" id="KW-0808">Transferase</keyword>
<dbReference type="EMBL" id="MFKO01000005">
    <property type="protein sequence ID" value="OGG41615.1"/>
    <property type="molecule type" value="Genomic_DNA"/>
</dbReference>
<evidence type="ECO:0000256" key="1">
    <source>
        <dbReference type="ARBA" id="ARBA00022490"/>
    </source>
</evidence>
<dbReference type="Pfam" id="PF00814">
    <property type="entry name" value="TsaD"/>
    <property type="match status" value="2"/>
</dbReference>
<dbReference type="EC" id="2.3.1.234" evidence="8"/>
<dbReference type="GO" id="GO:0002949">
    <property type="term" value="P:tRNA threonylcarbamoyladenosine modification"/>
    <property type="evidence" value="ECO:0007669"/>
    <property type="project" value="UniProtKB-UniRule"/>
</dbReference>
<comment type="function">
    <text evidence="8">Required for the formation of a threonylcarbamoyl group on adenosine at position 37 (t(6)A37) in tRNAs that read codons beginning with adenine. Is involved in the transfer of the threonylcarbamoyl moiety of threonylcarbamoyl-AMP (TC-AMP) to the N6 group of A37, together with TsaE and TsaB. TsaD likely plays a direct catalytic role in this reaction.</text>
</comment>
<comment type="caution">
    <text evidence="8">Lacks conserved residue(s) required for the propagation of feature annotation.</text>
</comment>
<gene>
    <name evidence="8" type="primary">tsaD</name>
    <name evidence="10" type="ORF">A2837_00485</name>
</gene>
<feature type="domain" description="Gcp-like" evidence="9">
    <location>
        <begin position="113"/>
        <end position="358"/>
    </location>
</feature>
<dbReference type="NCBIfam" id="TIGR00329">
    <property type="entry name" value="gcp_kae1"/>
    <property type="match status" value="1"/>
</dbReference>
<dbReference type="AlphaFoldDB" id="A0A1F6BXD1"/>
<feature type="domain" description="Gcp-like" evidence="9">
    <location>
        <begin position="30"/>
        <end position="79"/>
    </location>
</feature>
<comment type="similarity">
    <text evidence="8">Belongs to the KAE1 / TsaD family.</text>
</comment>
<dbReference type="InterPro" id="IPR043129">
    <property type="entry name" value="ATPase_NBD"/>
</dbReference>
<dbReference type="GO" id="GO:0005737">
    <property type="term" value="C:cytoplasm"/>
    <property type="evidence" value="ECO:0007669"/>
    <property type="project" value="UniProtKB-SubCell"/>
</dbReference>
<dbReference type="PANTHER" id="PTHR11735:SF6">
    <property type="entry name" value="TRNA N6-ADENOSINE THREONYLCARBAMOYLTRANSFERASE, MITOCHONDRIAL"/>
    <property type="match status" value="1"/>
</dbReference>
<comment type="caution">
    <text evidence="10">The sequence shown here is derived from an EMBL/GenBank/DDBJ whole genome shotgun (WGS) entry which is preliminary data.</text>
</comment>